<evidence type="ECO:0000259" key="1">
    <source>
        <dbReference type="Pfam" id="PF12804"/>
    </source>
</evidence>
<comment type="caution">
    <text evidence="2">The sequence shown here is derived from an EMBL/GenBank/DDBJ whole genome shotgun (WGS) entry which is preliminary data.</text>
</comment>
<dbReference type="GO" id="GO:0016779">
    <property type="term" value="F:nucleotidyltransferase activity"/>
    <property type="evidence" value="ECO:0007669"/>
    <property type="project" value="UniProtKB-ARBA"/>
</dbReference>
<dbReference type="Pfam" id="PF12804">
    <property type="entry name" value="NTP_transf_3"/>
    <property type="match status" value="1"/>
</dbReference>
<keyword evidence="3" id="KW-1185">Reference proteome</keyword>
<protein>
    <submittedName>
        <fullName evidence="2">Nucleotidyltransferase family protein</fullName>
    </submittedName>
</protein>
<feature type="domain" description="MobA-like NTP transferase" evidence="1">
    <location>
        <begin position="9"/>
        <end position="166"/>
    </location>
</feature>
<evidence type="ECO:0000313" key="2">
    <source>
        <dbReference type="EMBL" id="RLL12724.1"/>
    </source>
</evidence>
<dbReference type="SUPFAM" id="SSF53448">
    <property type="entry name" value="Nucleotide-diphospho-sugar transferases"/>
    <property type="match status" value="1"/>
</dbReference>
<accession>A0A498CZV7</accession>
<dbReference type="InterPro" id="IPR029044">
    <property type="entry name" value="Nucleotide-diphossugar_trans"/>
</dbReference>
<gene>
    <name evidence="2" type="ORF">D4A47_04755</name>
</gene>
<evidence type="ECO:0000313" key="3">
    <source>
        <dbReference type="Proteomes" id="UP000276301"/>
    </source>
</evidence>
<dbReference type="RefSeq" id="WP_101551820.1">
    <property type="nucleotide sequence ID" value="NZ_DBFBJK010000118.1"/>
</dbReference>
<dbReference type="PANTHER" id="PTHR43777:SF1">
    <property type="entry name" value="MOLYBDENUM COFACTOR CYTIDYLYLTRANSFERASE"/>
    <property type="match status" value="1"/>
</dbReference>
<dbReference type="AlphaFoldDB" id="A0A498CZV7"/>
<reference evidence="2 3" key="1">
    <citation type="submission" date="2018-10" db="EMBL/GenBank/DDBJ databases">
        <title>Anaerotruncus faecis sp. nov., isolated from human feces.</title>
        <authorList>
            <person name="Wang Y.-J."/>
        </authorList>
    </citation>
    <scope>NUCLEOTIDE SEQUENCE [LARGE SCALE GENOMIC DNA]</scope>
    <source>
        <strain evidence="2 3">22A2-44</strain>
    </source>
</reference>
<sequence>MGDARKLACIFLASGRSTRFRDNKLLADFGGRPMADVVLGNFPGELFQQVIVVTRYPQVAVSAALLGYSVVENDDTTGDMAVTIRKGLAAVDPEAVGCMFSVCDQPLLTARSIGALRAEFLAHPGSIAALGHRGKRGNPVFFPRALFGELAALPPGKSGGAVIAAHPELLRVVEAANRRELLDVDYRGDLDAIAKMEP</sequence>
<dbReference type="EMBL" id="RCHT01000005">
    <property type="protein sequence ID" value="RLL12724.1"/>
    <property type="molecule type" value="Genomic_DNA"/>
</dbReference>
<dbReference type="Gene3D" id="3.90.550.10">
    <property type="entry name" value="Spore Coat Polysaccharide Biosynthesis Protein SpsA, Chain A"/>
    <property type="match status" value="1"/>
</dbReference>
<keyword evidence="2" id="KW-0808">Transferase</keyword>
<proteinExistence type="predicted"/>
<organism evidence="2 3">
    <name type="scientific">Anaerotruncus massiliensis</name>
    <name type="common">ex Liu et al. 2021</name>
    <dbReference type="NCBI Taxonomy" id="2321404"/>
    <lineage>
        <taxon>Bacteria</taxon>
        <taxon>Bacillati</taxon>
        <taxon>Bacillota</taxon>
        <taxon>Clostridia</taxon>
        <taxon>Eubacteriales</taxon>
        <taxon>Oscillospiraceae</taxon>
        <taxon>Anaerotruncus</taxon>
    </lineage>
</organism>
<name>A0A498CZV7_9FIRM</name>
<dbReference type="CDD" id="cd04182">
    <property type="entry name" value="GT_2_like_f"/>
    <property type="match status" value="1"/>
</dbReference>
<dbReference type="PANTHER" id="PTHR43777">
    <property type="entry name" value="MOLYBDENUM COFACTOR CYTIDYLYLTRANSFERASE"/>
    <property type="match status" value="1"/>
</dbReference>
<dbReference type="InterPro" id="IPR025877">
    <property type="entry name" value="MobA-like_NTP_Trfase"/>
</dbReference>
<dbReference type="Proteomes" id="UP000276301">
    <property type="component" value="Unassembled WGS sequence"/>
</dbReference>